<evidence type="ECO:0000256" key="3">
    <source>
        <dbReference type="ARBA" id="ARBA00022692"/>
    </source>
</evidence>
<keyword evidence="5 6" id="KW-0472">Membrane</keyword>
<keyword evidence="2" id="KW-1003">Cell membrane</keyword>
<comment type="subcellular location">
    <subcellularLocation>
        <location evidence="1">Cell membrane</location>
        <topology evidence="1">Multi-pass membrane protein</topology>
    </subcellularLocation>
</comment>
<evidence type="ECO:0000256" key="2">
    <source>
        <dbReference type="ARBA" id="ARBA00022475"/>
    </source>
</evidence>
<dbReference type="AlphaFoldDB" id="A0A547PN14"/>
<dbReference type="OrthoDB" id="9804822at2"/>
<accession>A0A547PN14</accession>
<name>A0A547PN14_9RHOB</name>
<evidence type="ECO:0000256" key="5">
    <source>
        <dbReference type="ARBA" id="ARBA00023136"/>
    </source>
</evidence>
<reference evidence="7 8" key="1">
    <citation type="submission" date="2019-06" db="EMBL/GenBank/DDBJ databases">
        <title>Paenimaribius caenipelagi gen. nov., sp. nov., isolated from a tidal flat.</title>
        <authorList>
            <person name="Yoon J.-H."/>
        </authorList>
    </citation>
    <scope>NUCLEOTIDE SEQUENCE [LARGE SCALE GENOMIC DNA]</scope>
    <source>
        <strain evidence="7 8">JBTF-M29</strain>
    </source>
</reference>
<dbReference type="PANTHER" id="PTHR30086">
    <property type="entry name" value="ARGININE EXPORTER PROTEIN ARGO"/>
    <property type="match status" value="1"/>
</dbReference>
<dbReference type="PANTHER" id="PTHR30086:SF20">
    <property type="entry name" value="ARGININE EXPORTER PROTEIN ARGO-RELATED"/>
    <property type="match status" value="1"/>
</dbReference>
<keyword evidence="4 6" id="KW-1133">Transmembrane helix</keyword>
<feature type="transmembrane region" description="Helical" evidence="6">
    <location>
        <begin position="45"/>
        <end position="63"/>
    </location>
</feature>
<feature type="transmembrane region" description="Helical" evidence="6">
    <location>
        <begin position="115"/>
        <end position="136"/>
    </location>
</feature>
<feature type="transmembrane region" description="Helical" evidence="6">
    <location>
        <begin position="69"/>
        <end position="89"/>
    </location>
</feature>
<dbReference type="InterPro" id="IPR001123">
    <property type="entry name" value="LeuE-type"/>
</dbReference>
<evidence type="ECO:0000313" key="8">
    <source>
        <dbReference type="Proteomes" id="UP000318590"/>
    </source>
</evidence>
<dbReference type="Pfam" id="PF01810">
    <property type="entry name" value="LysE"/>
    <property type="match status" value="1"/>
</dbReference>
<dbReference type="PIRSF" id="PIRSF006324">
    <property type="entry name" value="LeuE"/>
    <property type="match status" value="1"/>
</dbReference>
<evidence type="ECO:0000256" key="1">
    <source>
        <dbReference type="ARBA" id="ARBA00004651"/>
    </source>
</evidence>
<dbReference type="EMBL" id="VFSV01000040">
    <property type="protein sequence ID" value="TRD15520.1"/>
    <property type="molecule type" value="Genomic_DNA"/>
</dbReference>
<evidence type="ECO:0000313" key="7">
    <source>
        <dbReference type="EMBL" id="TRD15520.1"/>
    </source>
</evidence>
<comment type="caution">
    <text evidence="7">The sequence shown here is derived from an EMBL/GenBank/DDBJ whole genome shotgun (WGS) entry which is preliminary data.</text>
</comment>
<organism evidence="7 8">
    <name type="scientific">Palleronia caenipelagi</name>
    <dbReference type="NCBI Taxonomy" id="2489174"/>
    <lineage>
        <taxon>Bacteria</taxon>
        <taxon>Pseudomonadati</taxon>
        <taxon>Pseudomonadota</taxon>
        <taxon>Alphaproteobacteria</taxon>
        <taxon>Rhodobacterales</taxon>
        <taxon>Roseobacteraceae</taxon>
        <taxon>Palleronia</taxon>
    </lineage>
</organism>
<keyword evidence="8" id="KW-1185">Reference proteome</keyword>
<dbReference type="GO" id="GO:0015171">
    <property type="term" value="F:amino acid transmembrane transporter activity"/>
    <property type="evidence" value="ECO:0007669"/>
    <property type="project" value="TreeGrafter"/>
</dbReference>
<dbReference type="GO" id="GO:0005886">
    <property type="term" value="C:plasma membrane"/>
    <property type="evidence" value="ECO:0007669"/>
    <property type="project" value="UniProtKB-SubCell"/>
</dbReference>
<evidence type="ECO:0000256" key="4">
    <source>
        <dbReference type="ARBA" id="ARBA00022989"/>
    </source>
</evidence>
<protein>
    <submittedName>
        <fullName evidence="7">LysE family translocator</fullName>
    </submittedName>
</protein>
<sequence>MIDWIFFVPACFALNLAFGPNNLLAMTHGAKAGVSFAQKAALGRLLIFVPMITVSALGLGIILTASALIFGIVKAFGAAYLIWLGISLWRHARTMEVTQISAHPAHLGRAFRSEAMVALSNPKAILIFAAFFPQFVVPENYWHSYAMLGAAFLLMEAAAIFAYALAGRLASKFASGRLQTMQRISGVTMCIFGILLLVSPPPSRS</sequence>
<dbReference type="Proteomes" id="UP000318590">
    <property type="component" value="Unassembled WGS sequence"/>
</dbReference>
<gene>
    <name evidence="7" type="ORF">FEV53_15960</name>
</gene>
<feature type="transmembrane region" description="Helical" evidence="6">
    <location>
        <begin position="6"/>
        <end position="24"/>
    </location>
</feature>
<feature type="transmembrane region" description="Helical" evidence="6">
    <location>
        <begin position="184"/>
        <end position="202"/>
    </location>
</feature>
<dbReference type="RefSeq" id="WP_142835783.1">
    <property type="nucleotide sequence ID" value="NZ_VFSV01000040.1"/>
</dbReference>
<proteinExistence type="predicted"/>
<feature type="transmembrane region" description="Helical" evidence="6">
    <location>
        <begin position="142"/>
        <end position="164"/>
    </location>
</feature>
<keyword evidence="3 6" id="KW-0812">Transmembrane</keyword>
<evidence type="ECO:0000256" key="6">
    <source>
        <dbReference type="SAM" id="Phobius"/>
    </source>
</evidence>